<name>A0A0R2NKQ7_9LACO</name>
<accession>A0A0R2NKQ7</accession>
<evidence type="ECO:0000256" key="7">
    <source>
        <dbReference type="ARBA" id="ARBA00022741"/>
    </source>
</evidence>
<dbReference type="InterPro" id="IPR013815">
    <property type="entry name" value="ATP_grasp_subdomain_1"/>
</dbReference>
<evidence type="ECO:0000256" key="4">
    <source>
        <dbReference type="ARBA" id="ARBA00022598"/>
    </source>
</evidence>
<dbReference type="PATRIC" id="fig|480391.4.peg.114"/>
<comment type="cofactor">
    <cofactor evidence="2">
        <name>Mg(2+)</name>
        <dbReference type="ChEBI" id="CHEBI:18420"/>
    </cofactor>
</comment>
<evidence type="ECO:0000313" key="15">
    <source>
        <dbReference type="Proteomes" id="UP000051249"/>
    </source>
</evidence>
<evidence type="ECO:0000256" key="10">
    <source>
        <dbReference type="ARBA" id="ARBA00023211"/>
    </source>
</evidence>
<gene>
    <name evidence="14" type="ORF">IV88_GL000112</name>
</gene>
<dbReference type="InterPro" id="IPR005483">
    <property type="entry name" value="CPSase_dom"/>
</dbReference>
<dbReference type="PRINTS" id="PR00098">
    <property type="entry name" value="CPSASE"/>
</dbReference>
<dbReference type="SMART" id="SM01096">
    <property type="entry name" value="CPSase_L_D3"/>
    <property type="match status" value="1"/>
</dbReference>
<dbReference type="InterPro" id="IPR016185">
    <property type="entry name" value="PreATP-grasp_dom_sf"/>
</dbReference>
<dbReference type="Gene3D" id="3.40.50.20">
    <property type="match status" value="2"/>
</dbReference>
<proteinExistence type="inferred from homology"/>
<dbReference type="GO" id="GO:0005524">
    <property type="term" value="F:ATP binding"/>
    <property type="evidence" value="ECO:0007669"/>
    <property type="project" value="UniProtKB-UniRule"/>
</dbReference>
<comment type="catalytic activity">
    <reaction evidence="11">
        <text>hydrogencarbonate + NH4(+) + 2 ATP = carbamoyl phosphate + 2 ADP + phosphate + 2 H(+)</text>
        <dbReference type="Rhea" id="RHEA:18029"/>
        <dbReference type="ChEBI" id="CHEBI:15378"/>
        <dbReference type="ChEBI" id="CHEBI:17544"/>
        <dbReference type="ChEBI" id="CHEBI:28938"/>
        <dbReference type="ChEBI" id="CHEBI:30616"/>
        <dbReference type="ChEBI" id="CHEBI:43474"/>
        <dbReference type="ChEBI" id="CHEBI:58228"/>
        <dbReference type="ChEBI" id="CHEBI:456216"/>
        <dbReference type="EC" id="6.3.4.16"/>
    </reaction>
</comment>
<dbReference type="GO" id="GO:0006541">
    <property type="term" value="P:glutamine metabolic process"/>
    <property type="evidence" value="ECO:0007669"/>
    <property type="project" value="TreeGrafter"/>
</dbReference>
<keyword evidence="7 12" id="KW-0547">Nucleotide-binding</keyword>
<dbReference type="RefSeq" id="WP_057797643.1">
    <property type="nucleotide sequence ID" value="NZ_BJZZ01000001.1"/>
</dbReference>
<dbReference type="EMBL" id="JQCQ01000001">
    <property type="protein sequence ID" value="KRO26327.1"/>
    <property type="molecule type" value="Genomic_DNA"/>
</dbReference>
<dbReference type="InterPro" id="IPR005480">
    <property type="entry name" value="CPSase_lsu_oligo"/>
</dbReference>
<dbReference type="AlphaFoldDB" id="A0A0R2NKQ7"/>
<dbReference type="SUPFAM" id="SSF52440">
    <property type="entry name" value="PreATP-grasp domain"/>
    <property type="match status" value="2"/>
</dbReference>
<dbReference type="Proteomes" id="UP000051249">
    <property type="component" value="Unassembled WGS sequence"/>
</dbReference>
<dbReference type="InterPro" id="IPR011761">
    <property type="entry name" value="ATP-grasp"/>
</dbReference>
<evidence type="ECO:0000256" key="6">
    <source>
        <dbReference type="ARBA" id="ARBA00022737"/>
    </source>
</evidence>
<keyword evidence="8 12" id="KW-0067">ATP-binding</keyword>
<dbReference type="InterPro" id="IPR036897">
    <property type="entry name" value="CarbamoylP_synth_lsu_oligo_sf"/>
</dbReference>
<keyword evidence="4" id="KW-0436">Ligase</keyword>
<evidence type="ECO:0000256" key="12">
    <source>
        <dbReference type="PROSITE-ProRule" id="PRU00409"/>
    </source>
</evidence>
<dbReference type="SUPFAM" id="SSF56059">
    <property type="entry name" value="Glutathione synthetase ATP-binding domain-like"/>
    <property type="match status" value="1"/>
</dbReference>
<evidence type="ECO:0000256" key="1">
    <source>
        <dbReference type="ARBA" id="ARBA00001936"/>
    </source>
</evidence>
<keyword evidence="15" id="KW-1185">Reference proteome</keyword>
<keyword evidence="9" id="KW-0665">Pyrimidine biosynthesis</keyword>
<dbReference type="GO" id="GO:0046872">
    <property type="term" value="F:metal ion binding"/>
    <property type="evidence" value="ECO:0007669"/>
    <property type="project" value="UniProtKB-KW"/>
</dbReference>
<dbReference type="Gene3D" id="1.10.1030.10">
    <property type="entry name" value="Carbamoyl-phosphate synthetase, large subunit oligomerisation domain"/>
    <property type="match status" value="1"/>
</dbReference>
<dbReference type="Gene3D" id="3.30.1490.20">
    <property type="entry name" value="ATP-grasp fold, A domain"/>
    <property type="match status" value="1"/>
</dbReference>
<evidence type="ECO:0000256" key="11">
    <source>
        <dbReference type="ARBA" id="ARBA00047359"/>
    </source>
</evidence>
<evidence type="ECO:0000256" key="9">
    <source>
        <dbReference type="ARBA" id="ARBA00022975"/>
    </source>
</evidence>
<dbReference type="GO" id="GO:0004087">
    <property type="term" value="F:carbamoyl-phosphate synthase (ammonia) activity"/>
    <property type="evidence" value="ECO:0007669"/>
    <property type="project" value="UniProtKB-EC"/>
</dbReference>
<evidence type="ECO:0000256" key="3">
    <source>
        <dbReference type="ARBA" id="ARBA00009799"/>
    </source>
</evidence>
<evidence type="ECO:0000313" key="14">
    <source>
        <dbReference type="EMBL" id="KRO26327.1"/>
    </source>
</evidence>
<evidence type="ECO:0000259" key="13">
    <source>
        <dbReference type="PROSITE" id="PS50975"/>
    </source>
</evidence>
<feature type="domain" description="ATP-grasp" evidence="13">
    <location>
        <begin position="133"/>
        <end position="327"/>
    </location>
</feature>
<keyword evidence="10" id="KW-0464">Manganese</keyword>
<keyword evidence="6" id="KW-0677">Repeat</keyword>
<keyword evidence="5" id="KW-0479">Metal-binding</keyword>
<dbReference type="Pfam" id="PF02787">
    <property type="entry name" value="CPSase_L_D3"/>
    <property type="match status" value="1"/>
</dbReference>
<comment type="similarity">
    <text evidence="3">Belongs to the CarB family.</text>
</comment>
<evidence type="ECO:0000256" key="5">
    <source>
        <dbReference type="ARBA" id="ARBA00022723"/>
    </source>
</evidence>
<comment type="cofactor">
    <cofactor evidence="1">
        <name>Mn(2+)</name>
        <dbReference type="ChEBI" id="CHEBI:29035"/>
    </cofactor>
</comment>
<dbReference type="InterPro" id="IPR005479">
    <property type="entry name" value="CPAse_ATP-bd"/>
</dbReference>
<dbReference type="SUPFAM" id="SSF48108">
    <property type="entry name" value="Carbamoyl phosphate synthetase, large subunit connection domain"/>
    <property type="match status" value="1"/>
</dbReference>
<dbReference type="Gene3D" id="3.30.470.20">
    <property type="entry name" value="ATP-grasp fold, B domain"/>
    <property type="match status" value="1"/>
</dbReference>
<comment type="caution">
    <text evidence="14">The sequence shown here is derived from an EMBL/GenBank/DDBJ whole genome shotgun (WGS) entry which is preliminary data.</text>
</comment>
<evidence type="ECO:0000256" key="8">
    <source>
        <dbReference type="ARBA" id="ARBA00022840"/>
    </source>
</evidence>
<organism evidence="14 15">
    <name type="scientific">Pediococcus argentinicus</name>
    <dbReference type="NCBI Taxonomy" id="480391"/>
    <lineage>
        <taxon>Bacteria</taxon>
        <taxon>Bacillati</taxon>
        <taxon>Bacillota</taxon>
        <taxon>Bacilli</taxon>
        <taxon>Lactobacillales</taxon>
        <taxon>Lactobacillaceae</taxon>
        <taxon>Pediococcus</taxon>
    </lineage>
</organism>
<reference evidence="14 15" key="1">
    <citation type="journal article" date="2015" name="Genome Announc.">
        <title>Expanding the biotechnology potential of lactobacilli through comparative genomics of 213 strains and associated genera.</title>
        <authorList>
            <person name="Sun Z."/>
            <person name="Harris H.M."/>
            <person name="McCann A."/>
            <person name="Guo C."/>
            <person name="Argimon S."/>
            <person name="Zhang W."/>
            <person name="Yang X."/>
            <person name="Jeffery I.B."/>
            <person name="Cooney J.C."/>
            <person name="Kagawa T.F."/>
            <person name="Liu W."/>
            <person name="Song Y."/>
            <person name="Salvetti E."/>
            <person name="Wrobel A."/>
            <person name="Rasinkangas P."/>
            <person name="Parkhill J."/>
            <person name="Rea M.C."/>
            <person name="O'Sullivan O."/>
            <person name="Ritari J."/>
            <person name="Douillard F.P."/>
            <person name="Paul Ross R."/>
            <person name="Yang R."/>
            <person name="Briner A.E."/>
            <person name="Felis G.E."/>
            <person name="de Vos W.M."/>
            <person name="Barrangou R."/>
            <person name="Klaenhammer T.R."/>
            <person name="Caufield P.W."/>
            <person name="Cui Y."/>
            <person name="Zhang H."/>
            <person name="O'Toole P.W."/>
        </authorList>
    </citation>
    <scope>NUCLEOTIDE SEQUENCE [LARGE SCALE GENOMIC DNA]</scope>
    <source>
        <strain evidence="14 15">DSM 23026</strain>
    </source>
</reference>
<dbReference type="PANTHER" id="PTHR11405">
    <property type="entry name" value="CARBAMOYLTRANSFERASE FAMILY MEMBER"/>
    <property type="match status" value="1"/>
</dbReference>
<sequence>MAARKRVKNILIIGAGPNQIGLDTEIDSATLQTIKELHNAGHTIHYVSNNANSIIADLKEYVTFIVSNLNVNAIINILKEHQIDTILPTLGSGIALELVDQLEDAGILDELNIKTIGVTTTTIHNLQNPELMNRVLSHIKQPTIPTTVVDSNEAAIRFVKKVGYPVIIKPIASLTKTNRSRCENEHQMIENLESSFKVSTTHQVAVEKSIVGFKEIEMVVIRDAEGTKLLINGAENFNPVGVHAGDSIIFSPTQTLTDAEFQALRQATFRIAEIFRIKGVCHVQFALDPAGNNYFVTRINPFFDRSTAFAARATGYPVAYVVSSILLGKNLRDIEIPGLKHHESLALIEPTLDHVAVRFPTWSFASFKNAEQELNTRVKSTGAVMAFGRSMEEALQKAIRSVDSTTSAEQAALDESRLTEAQLINVLIHPRAGEIFYLLEAIRRGYTVDELAELTKVDAFYFYKLQHLVSIEQNVRKNPFDVDALKQAKYFGLGDSQLAHLWHSHSDRVRDFRINTAKCLPTYKGIEPTAGEFPFITNIYYSTFEDEDELTIDDKPKVLVLGTANNQVGTNSAAEYATVQEIKALQALNYQVVLLNNNPNAISLSFGMADKVYLEPLTIENCLNIIEREQPEHIIAQGKWEIVTRLIERGVTIHQLPLSRTTRSENVESDFMLIACKYQNQMAIYGGVKVEGHQLNSSLNLNSKIKNKLNPIVTAELKKQDRNGIYTVVFKQNNEHLTVTGVVPLAIQDTPYLSCVLNRNLIVDLVNISLNNFKIDEVQTQFNQLDEPLLYNHVYPYHQFGLQLPQQPPFSLANGARVETETE</sequence>
<dbReference type="InterPro" id="IPR058047">
    <property type="entry name" value="CPSase_preATP-grasp"/>
</dbReference>
<dbReference type="Pfam" id="PF02786">
    <property type="entry name" value="CPSase_L_D2"/>
    <property type="match status" value="1"/>
</dbReference>
<dbReference type="GO" id="GO:0006221">
    <property type="term" value="P:pyrimidine nucleotide biosynthetic process"/>
    <property type="evidence" value="ECO:0007669"/>
    <property type="project" value="UniProtKB-KW"/>
</dbReference>
<dbReference type="PANTHER" id="PTHR11405:SF53">
    <property type="entry name" value="CARBAMOYL-PHOSPHATE SYNTHASE [AMMONIA], MITOCHONDRIAL"/>
    <property type="match status" value="1"/>
</dbReference>
<dbReference type="FunFam" id="3.40.50.20:FF:000001">
    <property type="entry name" value="Carbamoyl-phosphate synthase large chain"/>
    <property type="match status" value="2"/>
</dbReference>
<dbReference type="OrthoDB" id="9804197at2"/>
<dbReference type="GO" id="GO:0004088">
    <property type="term" value="F:carbamoyl-phosphate synthase (glutamine-hydrolyzing) activity"/>
    <property type="evidence" value="ECO:0007669"/>
    <property type="project" value="TreeGrafter"/>
</dbReference>
<dbReference type="GO" id="GO:0005737">
    <property type="term" value="C:cytoplasm"/>
    <property type="evidence" value="ECO:0007669"/>
    <property type="project" value="TreeGrafter"/>
</dbReference>
<dbReference type="PROSITE" id="PS50975">
    <property type="entry name" value="ATP_GRASP"/>
    <property type="match status" value="1"/>
</dbReference>
<evidence type="ECO:0000256" key="2">
    <source>
        <dbReference type="ARBA" id="ARBA00001946"/>
    </source>
</evidence>
<protein>
    <submittedName>
        <fullName evidence="14">Carbamoyl-phosphate synthase large subunit</fullName>
    </submittedName>
</protein>
<dbReference type="Pfam" id="PF25596">
    <property type="entry name" value="CPSase_L_D1"/>
    <property type="match status" value="2"/>
</dbReference>